<dbReference type="PANTHER" id="PTHR11559">
    <property type="entry name" value="CARBOXYLESTERASE"/>
    <property type="match status" value="1"/>
</dbReference>
<dbReference type="OrthoDB" id="408631at2759"/>
<dbReference type="SUPFAM" id="SSF53474">
    <property type="entry name" value="alpha/beta-Hydrolases"/>
    <property type="match status" value="1"/>
</dbReference>
<dbReference type="Proteomes" id="UP000799770">
    <property type="component" value="Unassembled WGS sequence"/>
</dbReference>
<dbReference type="AlphaFoldDB" id="A0A6A5Z805"/>
<accession>A0A6A5Z805</accession>
<evidence type="ECO:0000313" key="5">
    <source>
        <dbReference type="EMBL" id="KAF2115649.1"/>
    </source>
</evidence>
<comment type="similarity">
    <text evidence="1 3">Belongs to the type-B carboxylesterase/lipase family.</text>
</comment>
<evidence type="ECO:0000256" key="2">
    <source>
        <dbReference type="ARBA" id="ARBA00022801"/>
    </source>
</evidence>
<feature type="domain" description="Carboxylesterase type B" evidence="4">
    <location>
        <begin position="6"/>
        <end position="351"/>
    </location>
</feature>
<dbReference type="InterPro" id="IPR019826">
    <property type="entry name" value="Carboxylesterase_B_AS"/>
</dbReference>
<evidence type="ECO:0000313" key="6">
    <source>
        <dbReference type="Proteomes" id="UP000799770"/>
    </source>
</evidence>
<evidence type="ECO:0000259" key="4">
    <source>
        <dbReference type="Pfam" id="PF00135"/>
    </source>
</evidence>
<keyword evidence="6" id="KW-1185">Reference proteome</keyword>
<dbReference type="Gene3D" id="3.40.50.1820">
    <property type="entry name" value="alpha/beta hydrolase"/>
    <property type="match status" value="1"/>
</dbReference>
<gene>
    <name evidence="5" type="ORF">BDV96DRAFT_574240</name>
</gene>
<dbReference type="GO" id="GO:0016787">
    <property type="term" value="F:hydrolase activity"/>
    <property type="evidence" value="ECO:0007669"/>
    <property type="project" value="UniProtKB-KW"/>
</dbReference>
<dbReference type="Pfam" id="PF00135">
    <property type="entry name" value="COesterase"/>
    <property type="match status" value="1"/>
</dbReference>
<sequence length="378" mass="42531">MKHSNNAVVYVSIQYRLGAYGFLGSSEYVEQGGATNLGLFDQRAALLWVQNHISAFGGDPTKVTIIGDSAGGGSVTAQLMWDGGEKYPPFRTAIAQYPWWQRYSSEEQLRNQYQYLLETTNCTNLDCMKSLSEDKLADATQATFERGRIEGAYGYGTFFYGPYISRPAIQFLPSQAFAAGNFSKVPLLTFHSPWEGFGFTPPNINETGQAIDLLQQFPNAKKGFFQRFYELYPSEEFENTFWQRQTWFSDFIVNCPTQVLASSFVAHGVPVWKMIFNAGSKKHGAASPFLFDLDWVVSERGDAKISNVLKDWVVSFGVHGDPNAQSWRSDDKRRWPVYGIKGDIVTINDTVVGTSSDGWFDDSERCRFWAKSSDATQN</sequence>
<dbReference type="EMBL" id="ML977322">
    <property type="protein sequence ID" value="KAF2115649.1"/>
    <property type="molecule type" value="Genomic_DNA"/>
</dbReference>
<evidence type="ECO:0000256" key="1">
    <source>
        <dbReference type="ARBA" id="ARBA00005964"/>
    </source>
</evidence>
<protein>
    <recommendedName>
        <fullName evidence="3">Carboxylic ester hydrolase</fullName>
        <ecNumber evidence="3">3.1.1.-</ecNumber>
    </recommendedName>
</protein>
<keyword evidence="2 3" id="KW-0378">Hydrolase</keyword>
<evidence type="ECO:0000256" key="3">
    <source>
        <dbReference type="RuleBase" id="RU361235"/>
    </source>
</evidence>
<dbReference type="InterPro" id="IPR050309">
    <property type="entry name" value="Type-B_Carboxylest/Lipase"/>
</dbReference>
<name>A0A6A5Z805_9PLEO</name>
<dbReference type="InterPro" id="IPR029058">
    <property type="entry name" value="AB_hydrolase_fold"/>
</dbReference>
<reference evidence="5" key="1">
    <citation type="journal article" date="2020" name="Stud. Mycol.">
        <title>101 Dothideomycetes genomes: a test case for predicting lifestyles and emergence of pathogens.</title>
        <authorList>
            <person name="Haridas S."/>
            <person name="Albert R."/>
            <person name="Binder M."/>
            <person name="Bloem J."/>
            <person name="Labutti K."/>
            <person name="Salamov A."/>
            <person name="Andreopoulos B."/>
            <person name="Baker S."/>
            <person name="Barry K."/>
            <person name="Bills G."/>
            <person name="Bluhm B."/>
            <person name="Cannon C."/>
            <person name="Castanera R."/>
            <person name="Culley D."/>
            <person name="Daum C."/>
            <person name="Ezra D."/>
            <person name="Gonzalez J."/>
            <person name="Henrissat B."/>
            <person name="Kuo A."/>
            <person name="Liang C."/>
            <person name="Lipzen A."/>
            <person name="Lutzoni F."/>
            <person name="Magnuson J."/>
            <person name="Mondo S."/>
            <person name="Nolan M."/>
            <person name="Ohm R."/>
            <person name="Pangilinan J."/>
            <person name="Park H.-J."/>
            <person name="Ramirez L."/>
            <person name="Alfaro M."/>
            <person name="Sun H."/>
            <person name="Tritt A."/>
            <person name="Yoshinaga Y."/>
            <person name="Zwiers L.-H."/>
            <person name="Turgeon B."/>
            <person name="Goodwin S."/>
            <person name="Spatafora J."/>
            <person name="Crous P."/>
            <person name="Grigoriev I."/>
        </authorList>
    </citation>
    <scope>NUCLEOTIDE SEQUENCE</scope>
    <source>
        <strain evidence="5">CBS 627.86</strain>
    </source>
</reference>
<dbReference type="EC" id="3.1.1.-" evidence="3"/>
<dbReference type="PROSITE" id="PS00122">
    <property type="entry name" value="CARBOXYLESTERASE_B_1"/>
    <property type="match status" value="1"/>
</dbReference>
<dbReference type="InterPro" id="IPR002018">
    <property type="entry name" value="CarbesteraseB"/>
</dbReference>
<proteinExistence type="inferred from homology"/>
<organism evidence="5 6">
    <name type="scientific">Lophiotrema nucula</name>
    <dbReference type="NCBI Taxonomy" id="690887"/>
    <lineage>
        <taxon>Eukaryota</taxon>
        <taxon>Fungi</taxon>
        <taxon>Dikarya</taxon>
        <taxon>Ascomycota</taxon>
        <taxon>Pezizomycotina</taxon>
        <taxon>Dothideomycetes</taxon>
        <taxon>Pleosporomycetidae</taxon>
        <taxon>Pleosporales</taxon>
        <taxon>Lophiotremataceae</taxon>
        <taxon>Lophiotrema</taxon>
    </lineage>
</organism>